<name>A0A0V0J5T3_SCHSO</name>
<dbReference type="Pfam" id="PF13233">
    <property type="entry name" value="Complex1_LYR_2"/>
    <property type="match status" value="1"/>
</dbReference>
<keyword evidence="3" id="KW-0809">Transit peptide</keyword>
<accession>A0A0V0J5T3</accession>
<evidence type="ECO:0000313" key="7">
    <source>
        <dbReference type="EMBL" id="JAP60775.1"/>
    </source>
</evidence>
<dbReference type="EMBL" id="GEEE01002450">
    <property type="protein sequence ID" value="JAP60775.1"/>
    <property type="molecule type" value="Transcribed_RNA"/>
</dbReference>
<dbReference type="EMBL" id="GEEE01011677">
    <property type="protein sequence ID" value="JAP51548.1"/>
    <property type="molecule type" value="Transcribed_RNA"/>
</dbReference>
<keyword evidence="4 6" id="KW-0496">Mitochondrion</keyword>
<evidence type="ECO:0000256" key="5">
    <source>
        <dbReference type="ARBA" id="ARBA00023186"/>
    </source>
</evidence>
<dbReference type="PANTHER" id="PTHR13137:SF6">
    <property type="entry name" value="SUCCINATE DEHYDROGENASE ASSEMBLY FACTOR 3, MITOCHONDRIAL"/>
    <property type="match status" value="1"/>
</dbReference>
<dbReference type="GO" id="GO:0006105">
    <property type="term" value="P:succinate metabolic process"/>
    <property type="evidence" value="ECO:0007669"/>
    <property type="project" value="TreeGrafter"/>
</dbReference>
<dbReference type="PANTHER" id="PTHR13137">
    <property type="entry name" value="DC11 ACN9 HOMOLOG"/>
    <property type="match status" value="1"/>
</dbReference>
<evidence type="ECO:0000256" key="2">
    <source>
        <dbReference type="ARBA" id="ARBA00006020"/>
    </source>
</evidence>
<sequence length="126" mass="14882">MSSHQVMTHPERVRFLYKMILRLHRSLPTEMRLVGDKYVREEFRKHKTAEKQFVGPFMIEWSRYAATLAEQLKLAGQRAKLEKSAEQIKIGIPLQDTDLEKFSAKQLSQLLELADEFYKSEKLRKS</sequence>
<evidence type="ECO:0000256" key="1">
    <source>
        <dbReference type="ARBA" id="ARBA00004305"/>
    </source>
</evidence>
<evidence type="ECO:0000256" key="4">
    <source>
        <dbReference type="ARBA" id="ARBA00023128"/>
    </source>
</evidence>
<dbReference type="CDD" id="cd20270">
    <property type="entry name" value="Complex1_LYR_SDHAF3_LYRM10"/>
    <property type="match status" value="1"/>
</dbReference>
<dbReference type="EMBL" id="GEEE01005732">
    <property type="protein sequence ID" value="JAP57493.1"/>
    <property type="molecule type" value="Transcribed_RNA"/>
</dbReference>
<dbReference type="EMBL" id="GEEE01013064">
    <property type="protein sequence ID" value="JAP50161.1"/>
    <property type="molecule type" value="Transcribed_RNA"/>
</dbReference>
<dbReference type="InterPro" id="IPR008381">
    <property type="entry name" value="SDHAF3/Sdh7"/>
</dbReference>
<organism evidence="7">
    <name type="scientific">Schistocephalus solidus</name>
    <name type="common">Tapeworm</name>
    <dbReference type="NCBI Taxonomy" id="70667"/>
    <lineage>
        <taxon>Eukaryota</taxon>
        <taxon>Metazoa</taxon>
        <taxon>Spiralia</taxon>
        <taxon>Lophotrochozoa</taxon>
        <taxon>Platyhelminthes</taxon>
        <taxon>Cestoda</taxon>
        <taxon>Eucestoda</taxon>
        <taxon>Diphyllobothriidea</taxon>
        <taxon>Diphyllobothriidae</taxon>
        <taxon>Schistocephalus</taxon>
    </lineage>
</organism>
<dbReference type="EMBL" id="GEEE01022359">
    <property type="protein sequence ID" value="JAP40866.1"/>
    <property type="molecule type" value="Transcribed_RNA"/>
</dbReference>
<evidence type="ECO:0000256" key="6">
    <source>
        <dbReference type="RuleBase" id="RU368039"/>
    </source>
</evidence>
<keyword evidence="5 6" id="KW-0143">Chaperone</keyword>
<comment type="function">
    <text evidence="6">Plays an essential role in the assembly of succinate dehydrogenase (SDH), an enzyme complex (also referred to as respiratory complex II) that is a component of both the tricarboxylic acid (TCA) cycle and the mitochondrial electron transport chain, and which couples the oxidation of succinate to fumarate with the reduction of ubiquinone (coenzyme Q) to ubiquinol. Promotes maturation of the iron-sulfur protein subunit of the SDH catalytic dimer, protecting it from the deleterious effects of oxidants. May act together with SDHAF1.</text>
</comment>
<dbReference type="GO" id="GO:0005759">
    <property type="term" value="C:mitochondrial matrix"/>
    <property type="evidence" value="ECO:0007669"/>
    <property type="project" value="UniProtKB-SubCell"/>
</dbReference>
<comment type="subcellular location">
    <subcellularLocation>
        <location evidence="1 6">Mitochondrion matrix</location>
    </subcellularLocation>
</comment>
<dbReference type="EMBL" id="GEEE01004338">
    <property type="protein sequence ID" value="JAP58887.1"/>
    <property type="molecule type" value="Transcribed_RNA"/>
</dbReference>
<comment type="similarity">
    <text evidence="2 6">Belongs to the complex I LYR family. SDHAF3 subfamily.</text>
</comment>
<protein>
    <recommendedName>
        <fullName evidence="6">Succinate dehydrogenase assembly factor 3</fullName>
        <shortName evidence="6">SDH assembly factor 3</shortName>
        <shortName evidence="6">SDHAF3</shortName>
    </recommendedName>
</protein>
<dbReference type="EMBL" id="GEEE01012581">
    <property type="protein sequence ID" value="JAP50644.1"/>
    <property type="molecule type" value="Transcribed_RNA"/>
</dbReference>
<dbReference type="GO" id="GO:0005758">
    <property type="term" value="C:mitochondrial intermembrane space"/>
    <property type="evidence" value="ECO:0007669"/>
    <property type="project" value="TreeGrafter"/>
</dbReference>
<dbReference type="GO" id="GO:0034553">
    <property type="term" value="P:mitochondrial respiratory chain complex II assembly"/>
    <property type="evidence" value="ECO:0007669"/>
    <property type="project" value="UniProtKB-UniRule"/>
</dbReference>
<dbReference type="AlphaFoldDB" id="A0A0V0J5T3"/>
<gene>
    <name evidence="7" type="primary">SDHF3</name>
    <name evidence="7" type="ORF">TR117343</name>
</gene>
<proteinExistence type="inferred from homology"/>
<comment type="subunit">
    <text evidence="6">Interacts with the iron-sulfur protein subunit within the SDH catalytic dimer.</text>
</comment>
<evidence type="ECO:0000256" key="3">
    <source>
        <dbReference type="ARBA" id="ARBA00022946"/>
    </source>
</evidence>
<reference evidence="7" key="1">
    <citation type="submission" date="2016-01" db="EMBL/GenBank/DDBJ databases">
        <title>Reference transcriptome for the parasite Schistocephalus solidus: insights into the molecular evolution of parasitism.</title>
        <authorList>
            <person name="Hebert F.O."/>
            <person name="Grambauer S."/>
            <person name="Barber I."/>
            <person name="Landry C.R."/>
            <person name="Aubin-Horth N."/>
        </authorList>
    </citation>
    <scope>NUCLEOTIDE SEQUENCE</scope>
</reference>